<keyword evidence="2" id="KW-0812">Transmembrane</keyword>
<feature type="transmembrane region" description="Helical" evidence="2">
    <location>
        <begin position="64"/>
        <end position="85"/>
    </location>
</feature>
<sequence length="221" mass="25901">MTTPVRRVRFRSRHVEHEVDRDDDSDEEGLNAADPDHQAQRGDWSNKRTVAQSKEIRRIRIDDVLWLLALILTIWYFDVPCTLWFDPRIRWTYLQASAALWLGFFAIGIFFIAILGQAVEPDDWRRTYPRLFPLATSLFLLSCITFCYAVWPVWSVSYYWNLTPSLVRPEDIHCPLNGFFSLTQSTSVTDGSTRGIGSTSVSDRRLFRYHRHGRQWQQTTP</sequence>
<keyword evidence="3" id="KW-1185">Reference proteome</keyword>
<feature type="transmembrane region" description="Helical" evidence="2">
    <location>
        <begin position="97"/>
        <end position="119"/>
    </location>
</feature>
<evidence type="ECO:0000313" key="4">
    <source>
        <dbReference type="WBParaSite" id="PSAMB.scaffold1171size35023.g11471.t1"/>
    </source>
</evidence>
<feature type="transmembrane region" description="Helical" evidence="2">
    <location>
        <begin position="131"/>
        <end position="151"/>
    </location>
</feature>
<accession>A0A914UR34</accession>
<keyword evidence="2" id="KW-0472">Membrane</keyword>
<name>A0A914UR34_9BILA</name>
<organism evidence="3 4">
    <name type="scientific">Plectus sambesii</name>
    <dbReference type="NCBI Taxonomy" id="2011161"/>
    <lineage>
        <taxon>Eukaryota</taxon>
        <taxon>Metazoa</taxon>
        <taxon>Ecdysozoa</taxon>
        <taxon>Nematoda</taxon>
        <taxon>Chromadorea</taxon>
        <taxon>Plectida</taxon>
        <taxon>Plectina</taxon>
        <taxon>Plectoidea</taxon>
        <taxon>Plectidae</taxon>
        <taxon>Plectus</taxon>
    </lineage>
</organism>
<reference evidence="4" key="1">
    <citation type="submission" date="2022-11" db="UniProtKB">
        <authorList>
            <consortium name="WormBaseParasite"/>
        </authorList>
    </citation>
    <scope>IDENTIFICATION</scope>
</reference>
<evidence type="ECO:0000313" key="3">
    <source>
        <dbReference type="Proteomes" id="UP000887566"/>
    </source>
</evidence>
<dbReference type="AlphaFoldDB" id="A0A914UR34"/>
<dbReference type="WBParaSite" id="PSAMB.scaffold1171size35023.g11471.t1">
    <property type="protein sequence ID" value="PSAMB.scaffold1171size35023.g11471.t1"/>
    <property type="gene ID" value="PSAMB.scaffold1171size35023.g11471"/>
</dbReference>
<dbReference type="PANTHER" id="PTHR31134">
    <property type="entry name" value="TRANSMEMBRANE PROTEIN 128"/>
    <property type="match status" value="1"/>
</dbReference>
<feature type="compositionally biased region" description="Basic residues" evidence="1">
    <location>
        <begin position="1"/>
        <end position="12"/>
    </location>
</feature>
<feature type="compositionally biased region" description="Basic and acidic residues" evidence="1">
    <location>
        <begin position="34"/>
        <end position="44"/>
    </location>
</feature>
<dbReference type="Pfam" id="PF20479">
    <property type="entry name" value="TMEM128"/>
    <property type="match status" value="1"/>
</dbReference>
<evidence type="ECO:0000256" key="2">
    <source>
        <dbReference type="SAM" id="Phobius"/>
    </source>
</evidence>
<dbReference type="InterPro" id="IPR033579">
    <property type="entry name" value="TMEM128"/>
</dbReference>
<proteinExistence type="predicted"/>
<dbReference type="PANTHER" id="PTHR31134:SF1">
    <property type="entry name" value="TRANSMEMBRANE PROTEIN 128"/>
    <property type="match status" value="1"/>
</dbReference>
<protein>
    <submittedName>
        <fullName evidence="4">Uncharacterized protein</fullName>
    </submittedName>
</protein>
<keyword evidence="2" id="KW-1133">Transmembrane helix</keyword>
<evidence type="ECO:0000256" key="1">
    <source>
        <dbReference type="SAM" id="MobiDB-lite"/>
    </source>
</evidence>
<dbReference type="Proteomes" id="UP000887566">
    <property type="component" value="Unplaced"/>
</dbReference>
<feature type="region of interest" description="Disordered" evidence="1">
    <location>
        <begin position="1"/>
        <end position="44"/>
    </location>
</feature>